<reference evidence="1" key="1">
    <citation type="submission" date="2020-10" db="EMBL/GenBank/DDBJ databases">
        <authorList>
            <person name="Gilroy R."/>
        </authorList>
    </citation>
    <scope>NUCLEOTIDE SEQUENCE</scope>
    <source>
        <strain evidence="1">4920</strain>
    </source>
</reference>
<sequence>MKNIQFRGREFTLHFGMYLSQALSISLYDSDGAPYMTATVNIFENDANLDLDMTAIKDYSENIGILKCLRNNGLIKEDISIILSGFVGIPVVRVDLDKLAEYNPESMMSFLEHHHSDAAKERLKKYAEKKTFKTQHKLLAALNELLHKEGE</sequence>
<evidence type="ECO:0000313" key="1">
    <source>
        <dbReference type="EMBL" id="HIV03288.1"/>
    </source>
</evidence>
<dbReference type="EMBL" id="DVOF01000206">
    <property type="protein sequence ID" value="HIV03288.1"/>
    <property type="molecule type" value="Genomic_DNA"/>
</dbReference>
<dbReference type="AlphaFoldDB" id="A0A9D1NIX7"/>
<proteinExistence type="predicted"/>
<name>A0A9D1NIX7_9FIRM</name>
<evidence type="ECO:0000313" key="2">
    <source>
        <dbReference type="Proteomes" id="UP000886743"/>
    </source>
</evidence>
<gene>
    <name evidence="1" type="ORF">IAC74_06900</name>
</gene>
<reference evidence="1" key="2">
    <citation type="journal article" date="2021" name="PeerJ">
        <title>Extensive microbial diversity within the chicken gut microbiome revealed by metagenomics and culture.</title>
        <authorList>
            <person name="Gilroy R."/>
            <person name="Ravi A."/>
            <person name="Getino M."/>
            <person name="Pursley I."/>
            <person name="Horton D.L."/>
            <person name="Alikhan N.F."/>
            <person name="Baker D."/>
            <person name="Gharbi K."/>
            <person name="Hall N."/>
            <person name="Watson M."/>
            <person name="Adriaenssens E.M."/>
            <person name="Foster-Nyarko E."/>
            <person name="Jarju S."/>
            <person name="Secka A."/>
            <person name="Antonio M."/>
            <person name="Oren A."/>
            <person name="Chaudhuri R.R."/>
            <person name="La Ragione R."/>
            <person name="Hildebrand F."/>
            <person name="Pallen M.J."/>
        </authorList>
    </citation>
    <scope>NUCLEOTIDE SEQUENCE</scope>
    <source>
        <strain evidence="1">4920</strain>
    </source>
</reference>
<dbReference type="Proteomes" id="UP000886743">
    <property type="component" value="Unassembled WGS sequence"/>
</dbReference>
<accession>A0A9D1NIX7</accession>
<protein>
    <submittedName>
        <fullName evidence="1">Uncharacterized protein</fullName>
    </submittedName>
</protein>
<comment type="caution">
    <text evidence="1">The sequence shown here is derived from an EMBL/GenBank/DDBJ whole genome shotgun (WGS) entry which is preliminary data.</text>
</comment>
<organism evidence="1 2">
    <name type="scientific">Candidatus Aphodoplasma excrementigallinarum</name>
    <dbReference type="NCBI Taxonomy" id="2840673"/>
    <lineage>
        <taxon>Bacteria</taxon>
        <taxon>Bacillati</taxon>
        <taxon>Bacillota</taxon>
        <taxon>Clostridia</taxon>
        <taxon>Eubacteriales</taxon>
        <taxon>Candidatus Aphodoplasma</taxon>
    </lineage>
</organism>